<protein>
    <submittedName>
        <fullName evidence="5">ABC transporter substrate-binding protein</fullName>
    </submittedName>
</protein>
<dbReference type="EMBL" id="JBBGAZ010000019">
    <property type="protein sequence ID" value="MEJ5220215.1"/>
    <property type="molecule type" value="Genomic_DNA"/>
</dbReference>
<feature type="chain" id="PRO_5046591739" evidence="3">
    <location>
        <begin position="21"/>
        <end position="388"/>
    </location>
</feature>
<proteinExistence type="inferred from homology"/>
<accession>A0ABU8QLD0</accession>
<organism evidence="5 6">
    <name type="scientific">Cognatishimia coralii</name>
    <dbReference type="NCBI Taxonomy" id="3083254"/>
    <lineage>
        <taxon>Bacteria</taxon>
        <taxon>Pseudomonadati</taxon>
        <taxon>Pseudomonadota</taxon>
        <taxon>Alphaproteobacteria</taxon>
        <taxon>Rhodobacterales</taxon>
        <taxon>Paracoccaceae</taxon>
        <taxon>Cognatishimia</taxon>
    </lineage>
</organism>
<comment type="caution">
    <text evidence="5">The sequence shown here is derived from an EMBL/GenBank/DDBJ whole genome shotgun (WGS) entry which is preliminary data.</text>
</comment>
<evidence type="ECO:0000256" key="3">
    <source>
        <dbReference type="SAM" id="SignalP"/>
    </source>
</evidence>
<dbReference type="CDD" id="cd06343">
    <property type="entry name" value="PBP1_ABC_ligand_binding-like"/>
    <property type="match status" value="1"/>
</dbReference>
<evidence type="ECO:0000256" key="2">
    <source>
        <dbReference type="ARBA" id="ARBA00022729"/>
    </source>
</evidence>
<evidence type="ECO:0000256" key="1">
    <source>
        <dbReference type="ARBA" id="ARBA00010062"/>
    </source>
</evidence>
<feature type="signal peptide" evidence="3">
    <location>
        <begin position="1"/>
        <end position="20"/>
    </location>
</feature>
<evidence type="ECO:0000313" key="6">
    <source>
        <dbReference type="Proteomes" id="UP001368270"/>
    </source>
</evidence>
<reference evidence="5 6" key="1">
    <citation type="submission" date="2024-03" db="EMBL/GenBank/DDBJ databases">
        <title>Cognatishimia coralii sp. nov., a marine bacterium isolated from coral surrounding seawater.</title>
        <authorList>
            <person name="Liu X."/>
            <person name="Liu S."/>
            <person name="Sun H."/>
            <person name="Zhang Y."/>
        </authorList>
    </citation>
    <scope>NUCLEOTIDE SEQUENCE [LARGE SCALE GENOMIC DNA]</scope>
    <source>
        <strain evidence="5 6">D5M38</strain>
    </source>
</reference>
<sequence>MKRMIAVAAAVQALMGPAYAEAPGVSDHEIRIGEILPLTGPASFAGKAHYLGTKIALAQANDEGGVGGRTVVALTEDDGYVPARTFQSAQKLLSVDGIFAMTGTSGTSHMLAMLPLLEEQDVLTVVSINPAESLYNPVRENIFVVGTSYGNAIHRIMRLAVEERGLKDGKFAIIYQEDDYGANVKAGYDRAVEEFGLNSVAEIPYKRGQKDFAAEMLRVANEGVDFLISGGIISENVAVFKEARKLGLDDLGIGTVWTAHLPIVQKLAGEAANGYLTADYAATLSEEAAQPFMELARKYLDESEVAEINRYSMTSYAGATVLVQAMRECSDDLTRACVKTALESGKAFEVGSALGAVTFAPDRHFSDSPVRVLRSDPEGAGFVPLTNF</sequence>
<keyword evidence="2 3" id="KW-0732">Signal</keyword>
<keyword evidence="6" id="KW-1185">Reference proteome</keyword>
<name>A0ABU8QLD0_9RHOB</name>
<comment type="similarity">
    <text evidence="1">Belongs to the leucine-binding protein family.</text>
</comment>
<evidence type="ECO:0000259" key="4">
    <source>
        <dbReference type="Pfam" id="PF13458"/>
    </source>
</evidence>
<dbReference type="Pfam" id="PF13458">
    <property type="entry name" value="Peripla_BP_6"/>
    <property type="match status" value="1"/>
</dbReference>
<gene>
    <name evidence="5" type="ORF">WG622_18315</name>
</gene>
<feature type="domain" description="Leucine-binding protein" evidence="4">
    <location>
        <begin position="29"/>
        <end position="377"/>
    </location>
</feature>
<dbReference type="RefSeq" id="WP_274576834.1">
    <property type="nucleotide sequence ID" value="NZ_JBBGAZ010000019.1"/>
</dbReference>
<dbReference type="SUPFAM" id="SSF53822">
    <property type="entry name" value="Periplasmic binding protein-like I"/>
    <property type="match status" value="1"/>
</dbReference>
<dbReference type="PANTHER" id="PTHR47235">
    <property type="entry name" value="BLR6548 PROTEIN"/>
    <property type="match status" value="1"/>
</dbReference>
<dbReference type="PANTHER" id="PTHR47235:SF1">
    <property type="entry name" value="BLR6548 PROTEIN"/>
    <property type="match status" value="1"/>
</dbReference>
<dbReference type="Proteomes" id="UP001368270">
    <property type="component" value="Unassembled WGS sequence"/>
</dbReference>
<evidence type="ECO:0000313" key="5">
    <source>
        <dbReference type="EMBL" id="MEJ5220215.1"/>
    </source>
</evidence>
<dbReference type="InterPro" id="IPR028082">
    <property type="entry name" value="Peripla_BP_I"/>
</dbReference>
<dbReference type="InterPro" id="IPR028081">
    <property type="entry name" value="Leu-bd"/>
</dbReference>
<dbReference type="Gene3D" id="3.40.50.2300">
    <property type="match status" value="2"/>
</dbReference>